<dbReference type="EMBL" id="JAVYJV010000020">
    <property type="protein sequence ID" value="KAK4343397.1"/>
    <property type="molecule type" value="Genomic_DNA"/>
</dbReference>
<comment type="catalytic activity">
    <reaction evidence="13">
        <text>an N-terminal (5-L-glutamyl)-[peptide] + an alpha-amino acid = 5-L-glutamyl amino acid + an N-terminal L-alpha-aminoacyl-[peptide]</text>
        <dbReference type="Rhea" id="RHEA:23904"/>
        <dbReference type="Rhea" id="RHEA-COMP:9780"/>
        <dbReference type="Rhea" id="RHEA-COMP:9795"/>
        <dbReference type="ChEBI" id="CHEBI:77644"/>
        <dbReference type="ChEBI" id="CHEBI:78597"/>
        <dbReference type="ChEBI" id="CHEBI:78599"/>
        <dbReference type="ChEBI" id="CHEBI:78608"/>
        <dbReference type="EC" id="2.3.2.2"/>
    </reaction>
</comment>
<keyword evidence="6 12" id="KW-0479">Metal-binding</keyword>
<evidence type="ECO:0000256" key="11">
    <source>
        <dbReference type="PIRSR" id="PIRSR607828-1"/>
    </source>
</evidence>
<dbReference type="InterPro" id="IPR043137">
    <property type="entry name" value="GGT_ssub_C"/>
</dbReference>
<dbReference type="Pfam" id="PF05153">
    <property type="entry name" value="MIOX"/>
    <property type="match status" value="1"/>
</dbReference>
<evidence type="ECO:0000256" key="3">
    <source>
        <dbReference type="ARBA" id="ARBA00005286"/>
    </source>
</evidence>
<comment type="caution">
    <text evidence="14">The sequence shown here is derived from an EMBL/GenBank/DDBJ whole genome shotgun (WGS) entry which is preliminary data.</text>
</comment>
<feature type="binding site" evidence="11">
    <location>
        <position position="58"/>
    </location>
    <ligand>
        <name>substrate</name>
    </ligand>
</feature>
<feature type="binding site" evidence="11">
    <location>
        <begin position="115"/>
        <end position="117"/>
    </location>
    <ligand>
        <name>substrate</name>
    </ligand>
</feature>
<feature type="binding site" evidence="11">
    <location>
        <begin position="252"/>
        <end position="253"/>
    </location>
    <ligand>
        <name>substrate</name>
    </ligand>
</feature>
<dbReference type="PANTHER" id="PTHR11686:SF9">
    <property type="entry name" value="RE13973P"/>
    <property type="match status" value="1"/>
</dbReference>
<dbReference type="GO" id="GO:0019310">
    <property type="term" value="P:inositol catabolic process"/>
    <property type="evidence" value="ECO:0007669"/>
    <property type="project" value="InterPro"/>
</dbReference>
<dbReference type="GO" id="GO:0036374">
    <property type="term" value="F:glutathione hydrolase activity"/>
    <property type="evidence" value="ECO:0007669"/>
    <property type="project" value="UniProtKB-UniRule"/>
</dbReference>
<feature type="binding site" evidence="12">
    <location>
        <position position="128"/>
    </location>
    <ligand>
        <name>Fe cation</name>
        <dbReference type="ChEBI" id="CHEBI:24875"/>
        <label>1</label>
    </ligand>
</feature>
<dbReference type="GO" id="GO:0005737">
    <property type="term" value="C:cytoplasm"/>
    <property type="evidence" value="ECO:0007669"/>
    <property type="project" value="UniProtKB-SubCell"/>
</dbReference>
<accession>A0AAE1R462</accession>
<feature type="binding site" evidence="11">
    <location>
        <begin position="174"/>
        <end position="175"/>
    </location>
    <ligand>
        <name>substrate</name>
    </ligand>
</feature>
<proteinExistence type="inferred from homology"/>
<dbReference type="AlphaFoldDB" id="A0AAE1R462"/>
<dbReference type="PANTHER" id="PTHR11686">
    <property type="entry name" value="GAMMA GLUTAMYL TRANSPEPTIDASE"/>
    <property type="match status" value="1"/>
</dbReference>
<evidence type="ECO:0000256" key="5">
    <source>
        <dbReference type="ARBA" id="ARBA00022644"/>
    </source>
</evidence>
<dbReference type="SUPFAM" id="SSF109604">
    <property type="entry name" value="HD-domain/PDEase-like"/>
    <property type="match status" value="1"/>
</dbReference>
<dbReference type="FunFam" id="1.10.246.130:FF:000001">
    <property type="entry name" value="Gamma-glutamyltransferase 5 isoform 1"/>
    <property type="match status" value="1"/>
</dbReference>
<dbReference type="GO" id="GO:0005886">
    <property type="term" value="C:plasma membrane"/>
    <property type="evidence" value="ECO:0007669"/>
    <property type="project" value="TreeGrafter"/>
</dbReference>
<dbReference type="EC" id="2.3.2.2" evidence="13"/>
<evidence type="ECO:0000313" key="15">
    <source>
        <dbReference type="Proteomes" id="UP001291623"/>
    </source>
</evidence>
<evidence type="ECO:0000256" key="7">
    <source>
        <dbReference type="ARBA" id="ARBA00023002"/>
    </source>
</evidence>
<keyword evidence="13" id="KW-0378">Hydrolase</keyword>
<comment type="subcellular location">
    <subcellularLocation>
        <location evidence="1">Cytoplasm</location>
    </subcellularLocation>
</comment>
<evidence type="ECO:0000256" key="2">
    <source>
        <dbReference type="ARBA" id="ARBA00005167"/>
    </source>
</evidence>
<dbReference type="PRINTS" id="PR01210">
    <property type="entry name" value="GGTRANSPTASE"/>
</dbReference>
<feature type="binding site" evidence="12">
    <location>
        <position position="252"/>
    </location>
    <ligand>
        <name>Fe cation</name>
        <dbReference type="ChEBI" id="CHEBI:24875"/>
        <label>1</label>
    </ligand>
</feature>
<feature type="binding site" evidence="11">
    <location>
        <position position="157"/>
    </location>
    <ligand>
        <name>substrate</name>
    </ligand>
</feature>
<dbReference type="EC" id="3.4.19.13" evidence="13"/>
<evidence type="ECO:0000256" key="10">
    <source>
        <dbReference type="PIRSR" id="PIRSR600101-2"/>
    </source>
</evidence>
<evidence type="ECO:0000256" key="12">
    <source>
        <dbReference type="PIRSR" id="PIRSR607828-2"/>
    </source>
</evidence>
<feature type="binding site" evidence="12">
    <location>
        <position position="154"/>
    </location>
    <ligand>
        <name>Fe cation</name>
        <dbReference type="ChEBI" id="CHEBI:24875"/>
        <label>1</label>
    </ligand>
</feature>
<dbReference type="GO" id="GO:0006751">
    <property type="term" value="P:glutathione catabolic process"/>
    <property type="evidence" value="ECO:0007669"/>
    <property type="project" value="UniProtKB-UniRule"/>
</dbReference>
<evidence type="ECO:0000256" key="8">
    <source>
        <dbReference type="ARBA" id="ARBA00023004"/>
    </source>
</evidence>
<evidence type="ECO:0000256" key="13">
    <source>
        <dbReference type="RuleBase" id="RU368068"/>
    </source>
</evidence>
<reference evidence="14" key="1">
    <citation type="submission" date="2023-12" db="EMBL/GenBank/DDBJ databases">
        <title>Genome assembly of Anisodus tanguticus.</title>
        <authorList>
            <person name="Wang Y.-J."/>
        </authorList>
    </citation>
    <scope>NUCLEOTIDE SEQUENCE</scope>
    <source>
        <strain evidence="14">KB-2021</strain>
        <tissue evidence="14">Leaf</tissue>
    </source>
</reference>
<dbReference type="InterPro" id="IPR007828">
    <property type="entry name" value="Inositol_oxygenase"/>
</dbReference>
<name>A0AAE1R462_9SOLA</name>
<dbReference type="GO" id="GO:0050113">
    <property type="term" value="F:inositol oxygenase activity"/>
    <property type="evidence" value="ECO:0007669"/>
    <property type="project" value="InterPro"/>
</dbReference>
<keyword evidence="7" id="KW-0560">Oxidoreductase</keyword>
<dbReference type="SUPFAM" id="SSF56235">
    <property type="entry name" value="N-terminal nucleophile aminohydrolases (Ntn hydrolases)"/>
    <property type="match status" value="1"/>
</dbReference>
<evidence type="ECO:0000256" key="9">
    <source>
        <dbReference type="PIRSR" id="PIRSR600101-1"/>
    </source>
</evidence>
<gene>
    <name evidence="14" type="ORF">RND71_036491</name>
</gene>
<dbReference type="InterPro" id="IPR000101">
    <property type="entry name" value="GGT_peptidase"/>
</dbReference>
<evidence type="ECO:0000256" key="4">
    <source>
        <dbReference type="ARBA" id="ARBA00022490"/>
    </source>
</evidence>
<keyword evidence="4" id="KW-0963">Cytoplasm</keyword>
<comment type="cofactor">
    <cofactor evidence="12">
        <name>Fe cation</name>
        <dbReference type="ChEBI" id="CHEBI:24875"/>
    </cofactor>
    <text evidence="12">Binds 2 iron ions per subunit.</text>
</comment>
<dbReference type="Gene3D" id="3.60.20.40">
    <property type="match status" value="1"/>
</dbReference>
<protein>
    <recommendedName>
        <fullName evidence="13">Glutathione hydrolase</fullName>
        <ecNumber evidence="13">2.3.2.2</ecNumber>
        <ecNumber evidence="13">3.4.19.13</ecNumber>
    </recommendedName>
    <alternativeName>
        <fullName evidence="13">Gamma-glutamyltransferase</fullName>
    </alternativeName>
    <alternativeName>
        <fullName evidence="13">Gamma-glutamyltranspeptidase</fullName>
    </alternativeName>
</protein>
<keyword evidence="15" id="KW-1185">Reference proteome</keyword>
<comment type="pathway">
    <text evidence="13">Sulfur metabolism; glutathione metabolism.</text>
</comment>
<dbReference type="Pfam" id="PF01019">
    <property type="entry name" value="G_glu_transpept"/>
    <property type="match status" value="1"/>
</dbReference>
<evidence type="ECO:0000256" key="1">
    <source>
        <dbReference type="ARBA" id="ARBA00004496"/>
    </source>
</evidence>
<evidence type="ECO:0000256" key="6">
    <source>
        <dbReference type="ARBA" id="ARBA00022723"/>
    </source>
</evidence>
<feature type="active site" description="Nucleophile" evidence="9">
    <location>
        <position position="629"/>
    </location>
</feature>
<feature type="binding site" evidence="10">
    <location>
        <position position="721"/>
    </location>
    <ligand>
        <name>L-glutamate</name>
        <dbReference type="ChEBI" id="CHEBI:29985"/>
    </ligand>
</feature>
<feature type="binding site" evidence="10">
    <location>
        <begin position="647"/>
        <end position="649"/>
    </location>
    <ligand>
        <name>L-glutamate</name>
        <dbReference type="ChEBI" id="CHEBI:29985"/>
    </ligand>
</feature>
<dbReference type="InterPro" id="IPR043138">
    <property type="entry name" value="GGT_lsub"/>
</dbReference>
<dbReference type="GO" id="GO:0019853">
    <property type="term" value="P:L-ascorbic acid biosynthetic process"/>
    <property type="evidence" value="ECO:0007669"/>
    <property type="project" value="UniProtKB-KW"/>
</dbReference>
<feature type="binding site" evidence="10">
    <location>
        <position position="671"/>
    </location>
    <ligand>
        <name>L-glutamate</name>
        <dbReference type="ChEBI" id="CHEBI:29985"/>
    </ligand>
</feature>
<keyword evidence="5" id="KW-0060">Ascorbate biosynthesis</keyword>
<dbReference type="Gene3D" id="1.10.246.130">
    <property type="match status" value="1"/>
</dbReference>
<feature type="binding site" evidence="12">
    <location>
        <position position="153"/>
    </location>
    <ligand>
        <name>Fe cation</name>
        <dbReference type="ChEBI" id="CHEBI:24875"/>
        <label>1</label>
    </ligand>
</feature>
<sequence>MTILIEQPEFGLQVEEKNVSFNTNELILDGGFVVPKTLMSSEDGFEVPDINAFGQSFRDYNAESERQKTVEEFYMVQHINQTYDYVKRMREEYSKLNKIEMSIWECCELLNDVVDDSDPDLDEPQIEHLLQTAEAIRKDYPNEDWLHLTALIHDLGKVLLHPSFGGLPQWAVVGDTFPLGCAFDESIVHHKYFKENPDIKNPIYNTMNGVYQEGCGLDKVVMSWGHDDYMYLVAKENGTTLPSAALFVIRYHSFYVIGLTHHGGIGVWLIGDVNSRYSGRLQHNADIVESEQAVVAADDSRCSEIGISMLKIGGHAVDAAVATALCLGIVNPMASGIGGGGFMVVRSSSTSEVQAIDMRETAPLAASQDMYDNNGNSKLEGALSMGVPGELAGLHTAWSKNGRLPWKTLFQPAIKLARDGFVVAPYLEKQMVKKEKLILKDTGLRQVFAPEGKLLRAGEICYNVELSHSLELIAEQGPEVFYHGEVGEKLVEDVKRAGGILTMEDLRNYRVEIPEAVTFNAMGYTIIGMPPPSSGTLGISLVLKILESYTSLNAAEGSFGLHRMIEAIKHMLAVRINLGDPNFVNISSTVSDMLSPSFAKEIQRKIFDNTTFPPEYYLPRWSQLRDQGTSHFCIVDADRNAVSMTSTVNYAFGGGVLSPSTGIVLNDEMGDFSTPNEISPDKLPPAPANFIQPKKRPLSSMTPIIVLKDNQLAGVIGGSGGLKIILAVVQVFINHFVLGMDPLAAVQSPRVYHELIPNVVVYENWTCIDGDHIELSDEKKHFLEERGHQLKAQSGGAICQLIVQNLPNSPLQLGRRNGKEYKDGVFRGMLVAVSDPRKDGRPAAI</sequence>
<comment type="similarity">
    <text evidence="3">Belongs to the myo-inositol oxygenase family.</text>
</comment>
<dbReference type="InterPro" id="IPR029055">
    <property type="entry name" value="Ntn_hydrolases_N"/>
</dbReference>
<organism evidence="14 15">
    <name type="scientific">Anisodus tanguticus</name>
    <dbReference type="NCBI Taxonomy" id="243964"/>
    <lineage>
        <taxon>Eukaryota</taxon>
        <taxon>Viridiplantae</taxon>
        <taxon>Streptophyta</taxon>
        <taxon>Embryophyta</taxon>
        <taxon>Tracheophyta</taxon>
        <taxon>Spermatophyta</taxon>
        <taxon>Magnoliopsida</taxon>
        <taxon>eudicotyledons</taxon>
        <taxon>Gunneridae</taxon>
        <taxon>Pentapetalae</taxon>
        <taxon>asterids</taxon>
        <taxon>lamiids</taxon>
        <taxon>Solanales</taxon>
        <taxon>Solanaceae</taxon>
        <taxon>Solanoideae</taxon>
        <taxon>Hyoscyameae</taxon>
        <taxon>Anisodus</taxon>
    </lineage>
</organism>
<feature type="binding site" evidence="10">
    <location>
        <position position="359"/>
    </location>
    <ligand>
        <name>L-glutamate</name>
        <dbReference type="ChEBI" id="CHEBI:29985"/>
    </ligand>
</feature>
<comment type="catalytic activity">
    <reaction evidence="13">
        <text>glutathione + H2O = L-cysteinylglycine + L-glutamate</text>
        <dbReference type="Rhea" id="RHEA:28807"/>
        <dbReference type="ChEBI" id="CHEBI:15377"/>
        <dbReference type="ChEBI" id="CHEBI:29985"/>
        <dbReference type="ChEBI" id="CHEBI:57925"/>
        <dbReference type="ChEBI" id="CHEBI:61694"/>
        <dbReference type="EC" id="3.4.19.13"/>
    </reaction>
</comment>
<comment type="function">
    <text evidence="13">Cleaves the gamma-glutamyl peptide bond of glutathione and glutathione conjugates.</text>
</comment>
<keyword evidence="13" id="KW-0808">Transferase</keyword>
<keyword evidence="8 12" id="KW-0408">Iron</keyword>
<dbReference type="GO" id="GO:0005506">
    <property type="term" value="F:iron ion binding"/>
    <property type="evidence" value="ECO:0007669"/>
    <property type="project" value="InterPro"/>
</dbReference>
<dbReference type="GO" id="GO:0103068">
    <property type="term" value="F:leukotriene C4 gamma-glutamyl transferase activity"/>
    <property type="evidence" value="ECO:0007669"/>
    <property type="project" value="UniProtKB-EC"/>
</dbReference>
<keyword evidence="13" id="KW-0012">Acyltransferase</keyword>
<dbReference type="NCBIfam" id="TIGR00066">
    <property type="entry name" value="g_glut_trans"/>
    <property type="match status" value="1"/>
</dbReference>
<comment type="catalytic activity">
    <reaction evidence="13">
        <text>an S-substituted glutathione + H2O = an S-substituted L-cysteinylglycine + L-glutamate</text>
        <dbReference type="Rhea" id="RHEA:59468"/>
        <dbReference type="ChEBI" id="CHEBI:15377"/>
        <dbReference type="ChEBI" id="CHEBI:29985"/>
        <dbReference type="ChEBI" id="CHEBI:90779"/>
        <dbReference type="ChEBI" id="CHEBI:143103"/>
        <dbReference type="EC" id="3.4.19.13"/>
    </reaction>
</comment>
<feature type="binding site" evidence="12">
    <location>
        <position position="226"/>
    </location>
    <ligand>
        <name>Fe cation</name>
        <dbReference type="ChEBI" id="CHEBI:24875"/>
        <label>1</label>
    </ligand>
</feature>
<evidence type="ECO:0000313" key="14">
    <source>
        <dbReference type="EMBL" id="KAK4343397.1"/>
    </source>
</evidence>
<dbReference type="Proteomes" id="UP001291623">
    <property type="component" value="Unassembled WGS sequence"/>
</dbReference>
<comment type="pathway">
    <text evidence="2">Polyol metabolism; myo-inositol degradation into D-glucuronate; D-glucuronate from myo-inositol: step 1/1.</text>
</comment>
<feature type="binding site" evidence="10">
    <location>
        <begin position="699"/>
        <end position="700"/>
    </location>
    <ligand>
        <name>L-glutamate</name>
        <dbReference type="ChEBI" id="CHEBI:29985"/>
    </ligand>
</feature>